<organism evidence="1 2">
    <name type="scientific">Sneathiella chungangensis</name>
    <dbReference type="NCBI Taxonomy" id="1418234"/>
    <lineage>
        <taxon>Bacteria</taxon>
        <taxon>Pseudomonadati</taxon>
        <taxon>Pseudomonadota</taxon>
        <taxon>Alphaproteobacteria</taxon>
        <taxon>Sneathiellales</taxon>
        <taxon>Sneathiellaceae</taxon>
        <taxon>Sneathiella</taxon>
    </lineage>
</organism>
<gene>
    <name evidence="1" type="ORF">GQF03_02820</name>
</gene>
<sequence>MSAAHHENIEEIKMLVGLAETKTPEQREFLYNRIGEFLVDDKQAFSSSEKEIMADIICRITADVEKSIRANFAKKLANRADVPPSLMAFLANDDIEVALPILRDCGLLAENDLLEIVKLRSKQHRLAVAARDNIGENVCTALCEINDPDITVTLLQNHTAQMPLLMLSYLGEQSEFIPEYQRPLLERPFLPQPIAEKMYRWVSISLREYICANFEVDVRALEMDILDREKTIEAISGDSDPSFRLVEKLHRSGDLSTRFMIKSLHQGEIDLFEFAFAKLLDVDIDQARAIIYTDNPEILAVACRSLNIDRVIFKTIYDLTASIRDKSSSILSPVKSVPMDFYDLLTQESAAAALKNEDFMSGNIKYSETC</sequence>
<dbReference type="InterPro" id="IPR019285">
    <property type="entry name" value="DUF2336"/>
</dbReference>
<dbReference type="EMBL" id="WTVA01000001">
    <property type="protein sequence ID" value="MZR21256.1"/>
    <property type="molecule type" value="Genomic_DNA"/>
</dbReference>
<keyword evidence="2" id="KW-1185">Reference proteome</keyword>
<dbReference type="Proteomes" id="UP000445696">
    <property type="component" value="Unassembled WGS sequence"/>
</dbReference>
<dbReference type="RefSeq" id="WP_161337661.1">
    <property type="nucleotide sequence ID" value="NZ_JBHSDG010000002.1"/>
</dbReference>
<dbReference type="AlphaFoldDB" id="A0A845MD49"/>
<comment type="caution">
    <text evidence="1">The sequence shown here is derived from an EMBL/GenBank/DDBJ whole genome shotgun (WGS) entry which is preliminary data.</text>
</comment>
<reference evidence="1 2" key="1">
    <citation type="journal article" date="2014" name="Int. J. Syst. Evol. Microbiol.">
        <title>Sneathiella chungangensis sp. nov., isolated from a marine sand, and emended description of the genus Sneathiella.</title>
        <authorList>
            <person name="Siamphan C."/>
            <person name="Kim H."/>
            <person name="Lee J.S."/>
            <person name="Kim W."/>
        </authorList>
    </citation>
    <scope>NUCLEOTIDE SEQUENCE [LARGE SCALE GENOMIC DNA]</scope>
    <source>
        <strain evidence="1 2">KCTC 32476</strain>
    </source>
</reference>
<dbReference type="Pfam" id="PF10098">
    <property type="entry name" value="DUF2336"/>
    <property type="match status" value="1"/>
</dbReference>
<evidence type="ECO:0000313" key="2">
    <source>
        <dbReference type="Proteomes" id="UP000445696"/>
    </source>
</evidence>
<dbReference type="OrthoDB" id="8194627at2"/>
<name>A0A845MD49_9PROT</name>
<proteinExistence type="predicted"/>
<evidence type="ECO:0000313" key="1">
    <source>
        <dbReference type="EMBL" id="MZR21256.1"/>
    </source>
</evidence>
<accession>A0A845MD49</accession>
<protein>
    <submittedName>
        <fullName evidence="1">DUF2336 domain-containing protein</fullName>
    </submittedName>
</protein>